<evidence type="ECO:0000313" key="11">
    <source>
        <dbReference type="EMBL" id="TQL79282.1"/>
    </source>
</evidence>
<keyword evidence="12" id="KW-1185">Reference proteome</keyword>
<dbReference type="GO" id="GO:0043093">
    <property type="term" value="P:FtsZ-dependent cytokinesis"/>
    <property type="evidence" value="ECO:0007669"/>
    <property type="project" value="UniProtKB-UniRule"/>
</dbReference>
<dbReference type="GO" id="GO:0003924">
    <property type="term" value="F:GTPase activity"/>
    <property type="evidence" value="ECO:0007669"/>
    <property type="project" value="UniProtKB-UniRule"/>
</dbReference>
<evidence type="ECO:0000256" key="2">
    <source>
        <dbReference type="ARBA" id="ARBA00022741"/>
    </source>
</evidence>
<reference evidence="11 12" key="1">
    <citation type="submission" date="2019-06" db="EMBL/GenBank/DDBJ databases">
        <title>Sequencing the genomes of 1000 actinobacteria strains.</title>
        <authorList>
            <person name="Klenk H.-P."/>
        </authorList>
    </citation>
    <scope>NUCLEOTIDE SEQUENCE [LARGE SCALE GENOMIC DNA]</scope>
    <source>
        <strain evidence="11 12">DSM 45928</strain>
    </source>
</reference>
<dbReference type="FunFam" id="3.40.50.1440:FF:000001">
    <property type="entry name" value="Cell division protein FtsZ"/>
    <property type="match status" value="1"/>
</dbReference>
<dbReference type="Proteomes" id="UP000317043">
    <property type="component" value="Unassembled WGS sequence"/>
</dbReference>
<dbReference type="InterPro" id="IPR024757">
    <property type="entry name" value="FtsZ_C"/>
</dbReference>
<evidence type="ECO:0000256" key="1">
    <source>
        <dbReference type="ARBA" id="ARBA00009690"/>
    </source>
</evidence>
<dbReference type="GO" id="GO:0000917">
    <property type="term" value="P:division septum assembly"/>
    <property type="evidence" value="ECO:0007669"/>
    <property type="project" value="UniProtKB-KW"/>
</dbReference>
<evidence type="ECO:0000259" key="10">
    <source>
        <dbReference type="SMART" id="SM00865"/>
    </source>
</evidence>
<dbReference type="SMART" id="SM00864">
    <property type="entry name" value="Tubulin"/>
    <property type="match status" value="1"/>
</dbReference>
<dbReference type="SUPFAM" id="SSF52490">
    <property type="entry name" value="Tubulin nucleotide-binding domain-like"/>
    <property type="match status" value="1"/>
</dbReference>
<dbReference type="Pfam" id="PF12327">
    <property type="entry name" value="FtsZ_C"/>
    <property type="match status" value="1"/>
</dbReference>
<feature type="binding site" evidence="5">
    <location>
        <position position="140"/>
    </location>
    <ligand>
        <name>GTP</name>
        <dbReference type="ChEBI" id="CHEBI:37565"/>
    </ligand>
</feature>
<comment type="similarity">
    <text evidence="1 5 7">Belongs to the FtsZ family.</text>
</comment>
<feature type="binding site" evidence="5">
    <location>
        <begin position="18"/>
        <end position="22"/>
    </location>
    <ligand>
        <name>GTP</name>
        <dbReference type="ChEBI" id="CHEBI:37565"/>
    </ligand>
</feature>
<dbReference type="OrthoDB" id="9813375at2"/>
<name>A0A543B3A7_9ACTN</name>
<protein>
    <recommendedName>
        <fullName evidence="5 6">Cell division protein FtsZ</fullName>
    </recommendedName>
</protein>
<dbReference type="PANTHER" id="PTHR30314:SF3">
    <property type="entry name" value="MITOCHONDRIAL DIVISION PROTEIN FSZA"/>
    <property type="match status" value="1"/>
</dbReference>
<feature type="compositionally biased region" description="Pro residues" evidence="8">
    <location>
        <begin position="335"/>
        <end position="344"/>
    </location>
</feature>
<dbReference type="InterPro" id="IPR036525">
    <property type="entry name" value="Tubulin/FtsZ_GTPase_sf"/>
</dbReference>
<accession>A0A543B3A7</accession>
<dbReference type="InterPro" id="IPR037103">
    <property type="entry name" value="Tubulin/FtsZ-like_C"/>
</dbReference>
<dbReference type="PRINTS" id="PR00423">
    <property type="entry name" value="CELLDVISFTSZ"/>
</dbReference>
<dbReference type="PROSITE" id="PS01135">
    <property type="entry name" value="FTSZ_2"/>
    <property type="match status" value="1"/>
</dbReference>
<comment type="subunit">
    <text evidence="5">Homodimer. Polymerizes to form a dynamic ring structure in a strictly GTP-dependent manner. Interacts directly with several other division proteins.</text>
</comment>
<dbReference type="GO" id="GO:0005525">
    <property type="term" value="F:GTP binding"/>
    <property type="evidence" value="ECO:0007669"/>
    <property type="project" value="UniProtKB-UniRule"/>
</dbReference>
<dbReference type="SUPFAM" id="SSF55307">
    <property type="entry name" value="Tubulin C-terminal domain-like"/>
    <property type="match status" value="1"/>
</dbReference>
<dbReference type="InterPro" id="IPR020805">
    <property type="entry name" value="Cell_div_FtsZ_CS"/>
</dbReference>
<evidence type="ECO:0000256" key="7">
    <source>
        <dbReference type="RuleBase" id="RU000631"/>
    </source>
</evidence>
<keyword evidence="4 5" id="KW-0717">Septation</keyword>
<evidence type="ECO:0000256" key="3">
    <source>
        <dbReference type="ARBA" id="ARBA00023134"/>
    </source>
</evidence>
<keyword evidence="5" id="KW-0963">Cytoplasm</keyword>
<dbReference type="Gene3D" id="3.30.1330.20">
    <property type="entry name" value="Tubulin/FtsZ, C-terminal domain"/>
    <property type="match status" value="1"/>
</dbReference>
<evidence type="ECO:0000256" key="4">
    <source>
        <dbReference type="ARBA" id="ARBA00023210"/>
    </source>
</evidence>
<comment type="caution">
    <text evidence="11">The sequence shown here is derived from an EMBL/GenBank/DDBJ whole genome shotgun (WGS) entry which is preliminary data.</text>
</comment>
<dbReference type="EMBL" id="VFOW01000001">
    <property type="protein sequence ID" value="TQL79282.1"/>
    <property type="molecule type" value="Genomic_DNA"/>
</dbReference>
<feature type="domain" description="Tubulin/FtsZ 2-layer sandwich" evidence="10">
    <location>
        <begin position="204"/>
        <end position="321"/>
    </location>
</feature>
<dbReference type="Gene3D" id="3.40.50.1440">
    <property type="entry name" value="Tubulin/FtsZ, GTPase domain"/>
    <property type="match status" value="1"/>
</dbReference>
<dbReference type="AlphaFoldDB" id="A0A543B3A7"/>
<dbReference type="Pfam" id="PF00091">
    <property type="entry name" value="Tubulin"/>
    <property type="match status" value="1"/>
</dbReference>
<dbReference type="HAMAP" id="MF_00909">
    <property type="entry name" value="FtsZ"/>
    <property type="match status" value="1"/>
</dbReference>
<keyword evidence="5 7" id="KW-0131">Cell cycle</keyword>
<dbReference type="InterPro" id="IPR008280">
    <property type="entry name" value="Tub_FtsZ_C"/>
</dbReference>
<feature type="binding site" evidence="5">
    <location>
        <position position="184"/>
    </location>
    <ligand>
        <name>GTP</name>
        <dbReference type="ChEBI" id="CHEBI:37565"/>
    </ligand>
</feature>
<dbReference type="PANTHER" id="PTHR30314">
    <property type="entry name" value="CELL DIVISION PROTEIN FTSZ-RELATED"/>
    <property type="match status" value="1"/>
</dbReference>
<comment type="function">
    <text evidence="5 7">Essential cell division protein that forms a contractile ring structure (Z ring) at the future cell division site. The regulation of the ring assembly controls the timing and the location of cell division. One of the functions of the FtsZ ring is to recruit other cell division proteins to the septum to produce a new cell wall between the dividing cells. Binds GTP and shows GTPase activity.</text>
</comment>
<dbReference type="InParanoid" id="A0A543B3A7"/>
<dbReference type="RefSeq" id="WP_142044469.1">
    <property type="nucleotide sequence ID" value="NZ_JBHTGS010000002.1"/>
</dbReference>
<dbReference type="SMART" id="SM00865">
    <property type="entry name" value="Tubulin_C"/>
    <property type="match status" value="1"/>
</dbReference>
<dbReference type="CDD" id="cd02201">
    <property type="entry name" value="FtsZ_type1"/>
    <property type="match status" value="1"/>
</dbReference>
<dbReference type="InterPro" id="IPR003008">
    <property type="entry name" value="Tubulin_FtsZ_GTPase"/>
</dbReference>
<evidence type="ECO:0000256" key="8">
    <source>
        <dbReference type="SAM" id="MobiDB-lite"/>
    </source>
</evidence>
<keyword evidence="5 7" id="KW-0132">Cell division</keyword>
<dbReference type="InterPro" id="IPR000158">
    <property type="entry name" value="Cell_div_FtsZ"/>
</dbReference>
<comment type="subcellular location">
    <subcellularLocation>
        <location evidence="5">Cytoplasm</location>
    </subcellularLocation>
    <text evidence="5">Assembles at midcell at the inner surface of the cytoplasmic membrane.</text>
</comment>
<feature type="binding site" evidence="5">
    <location>
        <position position="136"/>
    </location>
    <ligand>
        <name>GTP</name>
        <dbReference type="ChEBI" id="CHEBI:37565"/>
    </ligand>
</feature>
<dbReference type="FunCoup" id="A0A543B3A7">
    <property type="interactions" value="245"/>
</dbReference>
<feature type="binding site" evidence="5">
    <location>
        <begin position="105"/>
        <end position="107"/>
    </location>
    <ligand>
        <name>GTP</name>
        <dbReference type="ChEBI" id="CHEBI:37565"/>
    </ligand>
</feature>
<proteinExistence type="inferred from homology"/>
<dbReference type="GO" id="GO:0032153">
    <property type="term" value="C:cell division site"/>
    <property type="evidence" value="ECO:0007669"/>
    <property type="project" value="UniProtKB-UniRule"/>
</dbReference>
<feature type="domain" description="Tubulin/FtsZ GTPase" evidence="9">
    <location>
        <begin position="10"/>
        <end position="202"/>
    </location>
</feature>
<dbReference type="NCBIfam" id="TIGR00065">
    <property type="entry name" value="ftsZ"/>
    <property type="match status" value="1"/>
</dbReference>
<evidence type="ECO:0000313" key="12">
    <source>
        <dbReference type="Proteomes" id="UP000317043"/>
    </source>
</evidence>
<keyword evidence="2 5" id="KW-0547">Nucleotide-binding</keyword>
<evidence type="ECO:0000256" key="5">
    <source>
        <dbReference type="HAMAP-Rule" id="MF_00909"/>
    </source>
</evidence>
<evidence type="ECO:0000256" key="6">
    <source>
        <dbReference type="NCBIfam" id="TIGR00065"/>
    </source>
</evidence>
<dbReference type="PROSITE" id="PS01134">
    <property type="entry name" value="FTSZ_1"/>
    <property type="match status" value="1"/>
</dbReference>
<dbReference type="GO" id="GO:0005737">
    <property type="term" value="C:cytoplasm"/>
    <property type="evidence" value="ECO:0007669"/>
    <property type="project" value="UniProtKB-SubCell"/>
</dbReference>
<keyword evidence="3 5" id="KW-0342">GTP-binding</keyword>
<evidence type="ECO:0000259" key="9">
    <source>
        <dbReference type="SMART" id="SM00864"/>
    </source>
</evidence>
<dbReference type="GO" id="GO:0051258">
    <property type="term" value="P:protein polymerization"/>
    <property type="evidence" value="ECO:0007669"/>
    <property type="project" value="UniProtKB-UniRule"/>
</dbReference>
<dbReference type="InterPro" id="IPR018316">
    <property type="entry name" value="Tubulin/FtsZ_2-layer-sand-dom"/>
</dbReference>
<sequence length="374" mass="38687">MTPPHNYLAVIKVVGVGGGGVNAVNRMIEAGLKGVEFIAINTDAQALLMSDADVKLDVGRELTRGLGAGANPEVGAKAAEDHRDEIEEVLKGADMVFVTCGEGGGTGTGGAPVIANIARKLGALTIGVVTRPFTFEGKRRQTQAVEGIEELRNECDTLIVIPNDRLLQTGDRGITMMDAFRLADQVLLSGVQGITDLITTPGLINLDFADVKSVMSGAGSALMGIGSARGENRAVEAAKAAIASPLLEQSMEGARGVLLSIAGGSDLGLFEINDAAELVSDCAHADANIIFGAVIDDALGDEARVTVIAAGFDNDDASFEMPEPIRISKPAEPIAEPPSQPSEPSPASRPGSAPPPRKVLFDDVDVPDFLKNGS</sequence>
<organism evidence="11 12">
    <name type="scientific">Stackebrandtia endophytica</name>
    <dbReference type="NCBI Taxonomy" id="1496996"/>
    <lineage>
        <taxon>Bacteria</taxon>
        <taxon>Bacillati</taxon>
        <taxon>Actinomycetota</taxon>
        <taxon>Actinomycetes</taxon>
        <taxon>Glycomycetales</taxon>
        <taxon>Glycomycetaceae</taxon>
        <taxon>Stackebrandtia</taxon>
    </lineage>
</organism>
<feature type="region of interest" description="Disordered" evidence="8">
    <location>
        <begin position="324"/>
        <end position="374"/>
    </location>
</feature>
<gene>
    <name evidence="5" type="primary">ftsZ</name>
    <name evidence="11" type="ORF">FB566_4883</name>
</gene>
<dbReference type="InterPro" id="IPR045061">
    <property type="entry name" value="FtsZ/CetZ"/>
</dbReference>